<dbReference type="RefSeq" id="WP_161484395.1">
    <property type="nucleotide sequence ID" value="NZ_WXEW01000018.1"/>
</dbReference>
<gene>
    <name evidence="2" type="ORF">GT755_38110</name>
</gene>
<organism evidence="2 3">
    <name type="scientific">Herbidospora solisilvae</name>
    <dbReference type="NCBI Taxonomy" id="2696284"/>
    <lineage>
        <taxon>Bacteria</taxon>
        <taxon>Bacillati</taxon>
        <taxon>Actinomycetota</taxon>
        <taxon>Actinomycetes</taxon>
        <taxon>Streptosporangiales</taxon>
        <taxon>Streptosporangiaceae</taxon>
        <taxon>Herbidospora</taxon>
    </lineage>
</organism>
<feature type="compositionally biased region" description="Pro residues" evidence="1">
    <location>
        <begin position="401"/>
        <end position="410"/>
    </location>
</feature>
<keyword evidence="3" id="KW-1185">Reference proteome</keyword>
<feature type="region of interest" description="Disordered" evidence="1">
    <location>
        <begin position="454"/>
        <end position="473"/>
    </location>
</feature>
<sequence>MSDNDNNQGGDGGSVLPFPAMPHVVLPGSMDDTGDDAQGGRQHSGPAAGGQEEGAGALTAELPTVPGLPVLVPPMELAVPGTPDPGPDYAAVYDATGAEDGALLLPAPADPANPTAREAAALAMALVTALGVAAARGMWQRGQHRQARAAGDKAGGGRGRKTEHGGSGHGGAGRSSRRGGGGDGLSSLLSPAGDRSRRRRKNKDQRRGMGWEDHESGRDAPDRPGGRRDRKGPKTPKTPKSPKDQVAGPEAGDSRDRRRGRNKDGRDKKRGWFGRFRKRRAAKRGPASQARKARPVDGPAVMPRPKTPELESGQRPQPNRRSRRRRVLFWRALRDGQGRRRWSRGERSRRRRERSGTRWAWVRWSTIRTWWFKRWTRRGEHTGEPNTGRTHGWERHHTGFQPPPGFQWMRPPPGPGPEEWTVERIDVVPHRPADPGPGRHRAPAVEFVSLPELEAGDPAGAPPPNQHQEEPTVSMPVPRNGTLPNTVLNNLPNTQYGDADLTIHDVIDADADMAVEIAEGVVEARATADGCERLVTRLEALHAKIVELRVPGVLEGMVLLLMDQALSVKAKAEAIAEQLPGAAEAISVAGMNAEIRHKPLADAVRDAGHTRPAERDYHNE</sequence>
<feature type="compositionally biased region" description="Basic and acidic residues" evidence="1">
    <location>
        <begin position="252"/>
        <end position="267"/>
    </location>
</feature>
<feature type="compositionally biased region" description="Gly residues" evidence="1">
    <location>
        <begin position="167"/>
        <end position="184"/>
    </location>
</feature>
<feature type="region of interest" description="Disordered" evidence="1">
    <location>
        <begin position="379"/>
        <end position="410"/>
    </location>
</feature>
<evidence type="ECO:0000256" key="1">
    <source>
        <dbReference type="SAM" id="MobiDB-lite"/>
    </source>
</evidence>
<comment type="caution">
    <text evidence="2">The sequence shown here is derived from an EMBL/GenBank/DDBJ whole genome shotgun (WGS) entry which is preliminary data.</text>
</comment>
<accession>A0A7C9N684</accession>
<dbReference type="Proteomes" id="UP000479526">
    <property type="component" value="Unassembled WGS sequence"/>
</dbReference>
<name>A0A7C9N684_9ACTN</name>
<evidence type="ECO:0000313" key="2">
    <source>
        <dbReference type="EMBL" id="NAS27469.1"/>
    </source>
</evidence>
<protein>
    <submittedName>
        <fullName evidence="2">Uncharacterized protein</fullName>
    </submittedName>
</protein>
<proteinExistence type="predicted"/>
<evidence type="ECO:0000313" key="3">
    <source>
        <dbReference type="Proteomes" id="UP000479526"/>
    </source>
</evidence>
<feature type="region of interest" description="Disordered" evidence="1">
    <location>
        <begin position="141"/>
        <end position="326"/>
    </location>
</feature>
<feature type="region of interest" description="Disordered" evidence="1">
    <location>
        <begin position="1"/>
        <end position="53"/>
    </location>
</feature>
<feature type="compositionally biased region" description="Basic residues" evidence="1">
    <location>
        <begin position="268"/>
        <end position="283"/>
    </location>
</feature>
<reference evidence="2 3" key="1">
    <citation type="submission" date="2020-01" db="EMBL/GenBank/DDBJ databases">
        <title>Herbidospora sp. NEAU-GS84 nov., a novel actinomycete isolated from soil.</title>
        <authorList>
            <person name="Han L."/>
        </authorList>
    </citation>
    <scope>NUCLEOTIDE SEQUENCE [LARGE SCALE GENOMIC DNA]</scope>
    <source>
        <strain evidence="2 3">NEAU-GS84</strain>
    </source>
</reference>
<dbReference type="EMBL" id="WXEW01000018">
    <property type="protein sequence ID" value="NAS27469.1"/>
    <property type="molecule type" value="Genomic_DNA"/>
</dbReference>
<dbReference type="AlphaFoldDB" id="A0A7C9N684"/>
<feature type="compositionally biased region" description="Basic and acidic residues" evidence="1">
    <location>
        <begin position="205"/>
        <end position="227"/>
    </location>
</feature>